<gene>
    <name evidence="16" type="ORF">Nepgr_013715</name>
</gene>
<dbReference type="InterPro" id="IPR004367">
    <property type="entry name" value="Cyclin_C-dom"/>
</dbReference>
<dbReference type="InterPro" id="IPR017853">
    <property type="entry name" value="GH"/>
</dbReference>
<dbReference type="InterPro" id="IPR036915">
    <property type="entry name" value="Cyclin-like_sf"/>
</dbReference>
<dbReference type="CDD" id="cd20506">
    <property type="entry name" value="CYCLIN_AtCycA-like_rpt2"/>
    <property type="match status" value="1"/>
</dbReference>
<dbReference type="InterPro" id="IPR001944">
    <property type="entry name" value="Glycoside_Hdrlase_35"/>
</dbReference>
<evidence type="ECO:0000256" key="2">
    <source>
        <dbReference type="ARBA" id="ARBA00006955"/>
    </source>
</evidence>
<evidence type="ECO:0000256" key="1">
    <source>
        <dbReference type="ARBA" id="ARBA00001412"/>
    </source>
</evidence>
<feature type="domain" description="Cyclin-like" evidence="14">
    <location>
        <begin position="831"/>
        <end position="915"/>
    </location>
</feature>
<evidence type="ECO:0000256" key="8">
    <source>
        <dbReference type="ARBA" id="ARBA00023127"/>
    </source>
</evidence>
<evidence type="ECO:0000259" key="15">
    <source>
        <dbReference type="SMART" id="SM01332"/>
    </source>
</evidence>
<dbReference type="Pfam" id="PF01301">
    <property type="entry name" value="Glyco_hydro_35"/>
    <property type="match status" value="1"/>
</dbReference>
<dbReference type="Gene3D" id="2.60.120.260">
    <property type="entry name" value="Galactose-binding domain-like"/>
    <property type="match status" value="1"/>
</dbReference>
<feature type="domain" description="Cyclin-like" evidence="14">
    <location>
        <begin position="928"/>
        <end position="1016"/>
    </location>
</feature>
<evidence type="ECO:0000313" key="17">
    <source>
        <dbReference type="Proteomes" id="UP001279734"/>
    </source>
</evidence>
<dbReference type="Proteomes" id="UP001279734">
    <property type="component" value="Unassembled WGS sequence"/>
</dbReference>
<evidence type="ECO:0000256" key="13">
    <source>
        <dbReference type="SAM" id="MobiDB-lite"/>
    </source>
</evidence>
<evidence type="ECO:0000256" key="9">
    <source>
        <dbReference type="ARBA" id="ARBA00023295"/>
    </source>
</evidence>
<dbReference type="InterPro" id="IPR013763">
    <property type="entry name" value="Cyclin-like_dom"/>
</dbReference>
<dbReference type="SMART" id="SM00385">
    <property type="entry name" value="CYCLIN"/>
    <property type="match status" value="2"/>
</dbReference>
<dbReference type="InterPro" id="IPR006671">
    <property type="entry name" value="Cyclin_N"/>
</dbReference>
<comment type="catalytic activity">
    <reaction evidence="1">
        <text>Hydrolysis of terminal non-reducing beta-D-galactose residues in beta-D-galactosides.</text>
        <dbReference type="EC" id="3.2.1.23"/>
    </reaction>
</comment>
<dbReference type="InterPro" id="IPR031330">
    <property type="entry name" value="Gly_Hdrlase_35_cat"/>
</dbReference>
<comment type="similarity">
    <text evidence="3 12">Belongs to the glycosyl hydrolase 35 family.</text>
</comment>
<dbReference type="Pfam" id="PF02984">
    <property type="entry name" value="Cyclin_C"/>
    <property type="match status" value="1"/>
</dbReference>
<dbReference type="FunFam" id="1.10.472.10:FF:000167">
    <property type="entry name" value="Mitotic cyclin 6"/>
    <property type="match status" value="1"/>
</dbReference>
<dbReference type="FunFam" id="1.10.472.10:FF:000013">
    <property type="entry name" value="Cyclin A1"/>
    <property type="match status" value="1"/>
</dbReference>
<dbReference type="GO" id="GO:0004565">
    <property type="term" value="F:beta-galactosidase activity"/>
    <property type="evidence" value="ECO:0007669"/>
    <property type="project" value="UniProtKB-EC"/>
</dbReference>
<keyword evidence="17" id="KW-1185">Reference proteome</keyword>
<feature type="domain" description="Cyclin C-terminal" evidence="15">
    <location>
        <begin position="924"/>
        <end position="1047"/>
    </location>
</feature>
<dbReference type="Pfam" id="PF21467">
    <property type="entry name" value="BetaGal_gal-bd"/>
    <property type="match status" value="1"/>
</dbReference>
<dbReference type="FunFam" id="2.60.120.260:FF:000037">
    <property type="entry name" value="Beta-galactosidase"/>
    <property type="match status" value="1"/>
</dbReference>
<keyword evidence="10" id="KW-0131">Cell cycle</keyword>
<evidence type="ECO:0000313" key="16">
    <source>
        <dbReference type="EMBL" id="GMH11874.1"/>
    </source>
</evidence>
<evidence type="ECO:0000256" key="5">
    <source>
        <dbReference type="ARBA" id="ARBA00022618"/>
    </source>
</evidence>
<dbReference type="Gene3D" id="1.10.472.10">
    <property type="entry name" value="Cyclin-like"/>
    <property type="match status" value="2"/>
</dbReference>
<dbReference type="Pfam" id="PF00134">
    <property type="entry name" value="Cyclin_N"/>
    <property type="match status" value="1"/>
</dbReference>
<comment type="caution">
    <text evidence="16">The sequence shown here is derived from an EMBL/GenBank/DDBJ whole genome shotgun (WGS) entry which is preliminary data.</text>
</comment>
<dbReference type="SUPFAM" id="SSF51445">
    <property type="entry name" value="(Trans)glycosidases"/>
    <property type="match status" value="1"/>
</dbReference>
<dbReference type="CDD" id="cd20562">
    <property type="entry name" value="CYCLIN_AtCycA_like_rpt1"/>
    <property type="match status" value="1"/>
</dbReference>
<dbReference type="PANTHER" id="PTHR23421">
    <property type="entry name" value="BETA-GALACTOSIDASE RELATED"/>
    <property type="match status" value="1"/>
</dbReference>
<keyword evidence="9" id="KW-0326">Glycosidase</keyword>
<dbReference type="PRINTS" id="PR00742">
    <property type="entry name" value="GLHYDRLASE35"/>
</dbReference>
<dbReference type="SMART" id="SM01332">
    <property type="entry name" value="Cyclin_C"/>
    <property type="match status" value="1"/>
</dbReference>
<dbReference type="GO" id="GO:0005975">
    <property type="term" value="P:carbohydrate metabolic process"/>
    <property type="evidence" value="ECO:0007669"/>
    <property type="project" value="InterPro"/>
</dbReference>
<dbReference type="AlphaFoldDB" id="A0AAD3SJE8"/>
<dbReference type="GO" id="GO:0051301">
    <property type="term" value="P:cell division"/>
    <property type="evidence" value="ECO:0007669"/>
    <property type="project" value="UniProtKB-KW"/>
</dbReference>
<protein>
    <recommendedName>
        <fullName evidence="4">beta-galactosidase</fullName>
        <ecNumber evidence="4">3.2.1.23</ecNumber>
    </recommendedName>
</protein>
<sequence>MAPITTITAPSKLFPLNLIRLLEKLAIPPLRDKILIRIFSPYYPIRPTLLASRTVKIELPKAALDELVSARPVLTSAESSGAKALTNYISTMFHGVDDPAVDISSLSGCSLSNASVVKASVGYDKWVARMVVGLRAGVPWVMCNQDDFPDPIINTCNGFYYDYFSPNKDYKPKIWTEAWTGWFTDFGGPVPGRPAKNLAFAVTRFIHKGGSFINYYMCHGGTTSGRTTGSPFIATSYGYDAPLNEYGLIRHSKWGHLIELHRTIKLCEPTPVFGDPSVILLRDVQETHVFKSNSGYLAAFLANYDRRSYAKVAFGNSHYNLPPRSFSILPDCINTVYNTARVGVNLRPGLNKISLLSIVVGLLNVGSHFKTWNAGILSPVSLNGLNEGKRDLTWQKWSYKIGLRGESLSLPSLTGASTVKWLQGVFVSQNQPLIWYKTTFNAPAGDNPLALDMGSMGKGQVWINGKSIGRYWPTYKASGAYNDYNYAGYYNKKKCLSCCGLPSHRCLILPPLMGMILFPRSTEIAYRQMNDLLLAKHCSSTSTADMNKETVNAAKLEECTFRLTRARAKDLGTARRQIQKPPRQDQKRVVRANYKREASDENKPAVGATVFIQNKRRAVLNDVTNVSCGKSYTACFNGTKIQTRKQAKRAPMRNIKVAPGFPEEILDDLNVKEKISKSISKLTGESQKITSPSEGKTAGDTSKLTVEPRQLTLPVKLEQKLPLPFRTRGNGCLRECFVASPVLVEQGSKRPRCFGSLLKKDHKLCEKSGTSNDPGIVDIDSNFKDPQMCSLYAPDIYNNIRVTELNQRPSTNYMETVQRDITESMRGILIDWLVEVSEEYKLVPDTLYLTTSLIDRFLSQVYIEKQRLQLLGVSCMLIASKYEEICAPRVEEFCFITDNTYTREEVLKMESQVLNFLCFQLSVPTTKTFLRRFVQAAQATDKVPSFDLELLANYLAELTLTDYRFLKYLPSLVAASAVFLARWTLDQSVHPWNPTLEHYTCYKAPDLKVTVMAMQDLQSNINGCKLNAIREKYKQQKFNKVGNLSSPKPIQSLF</sequence>
<dbReference type="EMBL" id="BSYO01000011">
    <property type="protein sequence ID" value="GMH11874.1"/>
    <property type="molecule type" value="Genomic_DNA"/>
</dbReference>
<dbReference type="EC" id="3.2.1.23" evidence="4"/>
<dbReference type="SUPFAM" id="SSF49785">
    <property type="entry name" value="Galactose-binding domain-like"/>
    <property type="match status" value="1"/>
</dbReference>
<organism evidence="16 17">
    <name type="scientific">Nepenthes gracilis</name>
    <name type="common">Slender pitcher plant</name>
    <dbReference type="NCBI Taxonomy" id="150966"/>
    <lineage>
        <taxon>Eukaryota</taxon>
        <taxon>Viridiplantae</taxon>
        <taxon>Streptophyta</taxon>
        <taxon>Embryophyta</taxon>
        <taxon>Tracheophyta</taxon>
        <taxon>Spermatophyta</taxon>
        <taxon>Magnoliopsida</taxon>
        <taxon>eudicotyledons</taxon>
        <taxon>Gunneridae</taxon>
        <taxon>Pentapetalae</taxon>
        <taxon>Caryophyllales</taxon>
        <taxon>Nepenthaceae</taxon>
        <taxon>Nepenthes</taxon>
    </lineage>
</organism>
<evidence type="ECO:0000259" key="14">
    <source>
        <dbReference type="SMART" id="SM00385"/>
    </source>
</evidence>
<reference evidence="16" key="1">
    <citation type="submission" date="2023-05" db="EMBL/GenBank/DDBJ databases">
        <title>Nepenthes gracilis genome sequencing.</title>
        <authorList>
            <person name="Fukushima K."/>
        </authorList>
    </citation>
    <scope>NUCLEOTIDE SEQUENCE</scope>
    <source>
        <strain evidence="16">SING2019-196</strain>
    </source>
</reference>
<keyword evidence="5" id="KW-0132">Cell division</keyword>
<name>A0AAD3SJE8_NEPGR</name>
<evidence type="ECO:0000256" key="6">
    <source>
        <dbReference type="ARBA" id="ARBA00022729"/>
    </source>
</evidence>
<dbReference type="InterPro" id="IPR008979">
    <property type="entry name" value="Galactose-bd-like_sf"/>
</dbReference>
<comment type="similarity">
    <text evidence="2">Belongs to the cyclin family. Cyclin AB subfamily.</text>
</comment>
<keyword evidence="6" id="KW-0732">Signal</keyword>
<dbReference type="InterPro" id="IPR041392">
    <property type="entry name" value="GHD"/>
</dbReference>
<accession>A0AAD3SJE8</accession>
<keyword evidence="7" id="KW-0378">Hydrolase</keyword>
<dbReference type="Pfam" id="PF17834">
    <property type="entry name" value="GHD"/>
    <property type="match status" value="1"/>
</dbReference>
<evidence type="ECO:0000256" key="12">
    <source>
        <dbReference type="RuleBase" id="RU003679"/>
    </source>
</evidence>
<dbReference type="InterPro" id="IPR048913">
    <property type="entry name" value="BetaGal_gal-bd"/>
</dbReference>
<proteinExistence type="inferred from homology"/>
<evidence type="ECO:0000256" key="4">
    <source>
        <dbReference type="ARBA" id="ARBA00012756"/>
    </source>
</evidence>
<dbReference type="FunFam" id="2.60.120.260:FF:000142">
    <property type="entry name" value="Beta-galactosidase"/>
    <property type="match status" value="1"/>
</dbReference>
<dbReference type="SUPFAM" id="SSF47954">
    <property type="entry name" value="Cyclin-like"/>
    <property type="match status" value="2"/>
</dbReference>
<evidence type="ECO:0000256" key="10">
    <source>
        <dbReference type="ARBA" id="ARBA00023306"/>
    </source>
</evidence>
<evidence type="ECO:0000256" key="7">
    <source>
        <dbReference type="ARBA" id="ARBA00022801"/>
    </source>
</evidence>
<feature type="region of interest" description="Disordered" evidence="13">
    <location>
        <begin position="681"/>
        <end position="702"/>
    </location>
</feature>
<evidence type="ECO:0000256" key="11">
    <source>
        <dbReference type="RuleBase" id="RU000383"/>
    </source>
</evidence>
<evidence type="ECO:0000256" key="3">
    <source>
        <dbReference type="ARBA" id="ARBA00009809"/>
    </source>
</evidence>
<keyword evidence="8 11" id="KW-0195">Cyclin</keyword>
<dbReference type="Gene3D" id="3.20.20.80">
    <property type="entry name" value="Glycosidases"/>
    <property type="match status" value="1"/>
</dbReference>